<dbReference type="GO" id="GO:0003677">
    <property type="term" value="F:DNA binding"/>
    <property type="evidence" value="ECO:0007669"/>
    <property type="project" value="UniProtKB-KW"/>
</dbReference>
<gene>
    <name evidence="7" type="ORF">HNR19_004391</name>
</gene>
<dbReference type="Gene3D" id="3.90.1150.10">
    <property type="entry name" value="Aspartate Aminotransferase, domain 1"/>
    <property type="match status" value="1"/>
</dbReference>
<evidence type="ECO:0000313" key="7">
    <source>
        <dbReference type="EMBL" id="NYJ03693.1"/>
    </source>
</evidence>
<dbReference type="InterPro" id="IPR000524">
    <property type="entry name" value="Tscrpt_reg_HTH_GntR"/>
</dbReference>
<dbReference type="Gene3D" id="3.40.640.10">
    <property type="entry name" value="Type I PLP-dependent aspartate aminotransferase-like (Major domain)"/>
    <property type="match status" value="1"/>
</dbReference>
<keyword evidence="5" id="KW-0804">Transcription</keyword>
<dbReference type="GO" id="GO:0003700">
    <property type="term" value="F:DNA-binding transcription factor activity"/>
    <property type="evidence" value="ECO:0007669"/>
    <property type="project" value="InterPro"/>
</dbReference>
<comment type="similarity">
    <text evidence="1">In the C-terminal section; belongs to the class-I pyridoxal-phosphate-dependent aminotransferase family.</text>
</comment>
<evidence type="ECO:0000256" key="4">
    <source>
        <dbReference type="ARBA" id="ARBA00023125"/>
    </source>
</evidence>
<accession>A0A853CBZ5</accession>
<dbReference type="AlphaFoldDB" id="A0A853CBZ5"/>
<dbReference type="InterPro" id="IPR015424">
    <property type="entry name" value="PyrdxlP-dep_Trfase"/>
</dbReference>
<name>A0A853CBZ5_9ACTN</name>
<dbReference type="RefSeq" id="WP_179669964.1">
    <property type="nucleotide sequence ID" value="NZ_JACCFP010000001.1"/>
</dbReference>
<organism evidence="7 8">
    <name type="scientific">Nocardioides thalensis</name>
    <dbReference type="NCBI Taxonomy" id="1914755"/>
    <lineage>
        <taxon>Bacteria</taxon>
        <taxon>Bacillati</taxon>
        <taxon>Actinomycetota</taxon>
        <taxon>Actinomycetes</taxon>
        <taxon>Propionibacteriales</taxon>
        <taxon>Nocardioidaceae</taxon>
        <taxon>Nocardioides</taxon>
    </lineage>
</organism>
<dbReference type="EMBL" id="JACCFP010000001">
    <property type="protein sequence ID" value="NYJ03693.1"/>
    <property type="molecule type" value="Genomic_DNA"/>
</dbReference>
<evidence type="ECO:0000256" key="5">
    <source>
        <dbReference type="ARBA" id="ARBA00023163"/>
    </source>
</evidence>
<dbReference type="SMART" id="SM00345">
    <property type="entry name" value="HTH_GNTR"/>
    <property type="match status" value="1"/>
</dbReference>
<dbReference type="InterPro" id="IPR036390">
    <property type="entry name" value="WH_DNA-bd_sf"/>
</dbReference>
<dbReference type="CDD" id="cd07377">
    <property type="entry name" value="WHTH_GntR"/>
    <property type="match status" value="1"/>
</dbReference>
<dbReference type="Proteomes" id="UP000530424">
    <property type="component" value="Unassembled WGS sequence"/>
</dbReference>
<dbReference type="GO" id="GO:0030170">
    <property type="term" value="F:pyridoxal phosphate binding"/>
    <property type="evidence" value="ECO:0007669"/>
    <property type="project" value="InterPro"/>
</dbReference>
<evidence type="ECO:0000256" key="1">
    <source>
        <dbReference type="ARBA" id="ARBA00005384"/>
    </source>
</evidence>
<dbReference type="Gene3D" id="1.10.10.10">
    <property type="entry name" value="Winged helix-like DNA-binding domain superfamily/Winged helix DNA-binding domain"/>
    <property type="match status" value="1"/>
</dbReference>
<dbReference type="InterPro" id="IPR004839">
    <property type="entry name" value="Aminotransferase_I/II_large"/>
</dbReference>
<feature type="domain" description="HTH gntR-type" evidence="6">
    <location>
        <begin position="10"/>
        <end position="78"/>
    </location>
</feature>
<dbReference type="InterPro" id="IPR015421">
    <property type="entry name" value="PyrdxlP-dep_Trfase_major"/>
</dbReference>
<dbReference type="PANTHER" id="PTHR46577">
    <property type="entry name" value="HTH-TYPE TRANSCRIPTIONAL REGULATORY PROTEIN GABR"/>
    <property type="match status" value="1"/>
</dbReference>
<proteinExistence type="inferred from homology"/>
<keyword evidence="2" id="KW-0663">Pyridoxal phosphate</keyword>
<keyword evidence="8" id="KW-1185">Reference proteome</keyword>
<dbReference type="Pfam" id="PF00392">
    <property type="entry name" value="GntR"/>
    <property type="match status" value="1"/>
</dbReference>
<dbReference type="CDD" id="cd00609">
    <property type="entry name" value="AAT_like"/>
    <property type="match status" value="1"/>
</dbReference>
<protein>
    <submittedName>
        <fullName evidence="7">DNA-binding transcriptional MocR family regulator</fullName>
    </submittedName>
</protein>
<dbReference type="SUPFAM" id="SSF46785">
    <property type="entry name" value="Winged helix' DNA-binding domain"/>
    <property type="match status" value="1"/>
</dbReference>
<reference evidence="7 8" key="1">
    <citation type="submission" date="2020-07" db="EMBL/GenBank/DDBJ databases">
        <title>Sequencing the genomes of 1000 actinobacteria strains.</title>
        <authorList>
            <person name="Klenk H.-P."/>
        </authorList>
    </citation>
    <scope>NUCLEOTIDE SEQUENCE [LARGE SCALE GENOMIC DNA]</scope>
    <source>
        <strain evidence="7 8">DSM 103833</strain>
    </source>
</reference>
<comment type="caution">
    <text evidence="7">The sequence shown here is derived from an EMBL/GenBank/DDBJ whole genome shotgun (WGS) entry which is preliminary data.</text>
</comment>
<dbReference type="Pfam" id="PF00155">
    <property type="entry name" value="Aminotran_1_2"/>
    <property type="match status" value="1"/>
</dbReference>
<dbReference type="PANTHER" id="PTHR46577:SF1">
    <property type="entry name" value="HTH-TYPE TRANSCRIPTIONAL REGULATORY PROTEIN GABR"/>
    <property type="match status" value="1"/>
</dbReference>
<evidence type="ECO:0000256" key="3">
    <source>
        <dbReference type="ARBA" id="ARBA00023015"/>
    </source>
</evidence>
<dbReference type="InterPro" id="IPR036388">
    <property type="entry name" value="WH-like_DNA-bd_sf"/>
</dbReference>
<dbReference type="InterPro" id="IPR051446">
    <property type="entry name" value="HTH_trans_reg/aminotransferase"/>
</dbReference>
<evidence type="ECO:0000256" key="2">
    <source>
        <dbReference type="ARBA" id="ARBA00022898"/>
    </source>
</evidence>
<dbReference type="SUPFAM" id="SSF53383">
    <property type="entry name" value="PLP-dependent transferases"/>
    <property type="match status" value="1"/>
</dbReference>
<dbReference type="InterPro" id="IPR015422">
    <property type="entry name" value="PyrdxlP-dep_Trfase_small"/>
</dbReference>
<evidence type="ECO:0000259" key="6">
    <source>
        <dbReference type="PROSITE" id="PS50949"/>
    </source>
</evidence>
<evidence type="ECO:0000313" key="8">
    <source>
        <dbReference type="Proteomes" id="UP000530424"/>
    </source>
</evidence>
<keyword evidence="3" id="KW-0805">Transcription regulation</keyword>
<sequence>MGLDLSALPDRTPRGIAGAFSRAIRAGDLAPGDRLPTVRDVAEELGVSPATVSAAWQALRRTGTVVSRGRAGTFVKDTPTPWLSPRQRSLVGAGRDGLRLDLSRGTPDPTLLPDLGPALHRVSQRATTLTYQDEPVLPGLREELVRSWPYDAPALTVVDGATDGIARTLELLVSYGDRVALESPGFPPFFDLVEALGGEVVPVDVDAEGVRPASLRAALDQRPVAVVLQPRAHNPTGVSMSAARAERLAGLVRRARTEVWVIEDDHSGWISTMPDVTVATWLPERVVHVRSYSKSHGPDLRIAALSGPTELVDRLVARRMLGPAWTSRMLQTILLDLITSSRSLDEVGEARRQYFARQRTLVDALAEHGVAMSQPDGINLWLPVADERAAMVHLAASGVRVAAGTAFVADPGRGGPPGPSRDHVRVTSGLVTPADAPDVAAALAAATRAGG</sequence>
<dbReference type="PROSITE" id="PS50949">
    <property type="entry name" value="HTH_GNTR"/>
    <property type="match status" value="1"/>
</dbReference>
<keyword evidence="4 7" id="KW-0238">DNA-binding</keyword>